<dbReference type="GO" id="GO:0020037">
    <property type="term" value="F:heme binding"/>
    <property type="evidence" value="ECO:0007669"/>
    <property type="project" value="InterPro"/>
</dbReference>
<dbReference type="OrthoDB" id="1470350at2759"/>
<keyword evidence="5 13" id="KW-0349">Heme</keyword>
<dbReference type="CDD" id="cd11063">
    <property type="entry name" value="CYP52"/>
    <property type="match status" value="1"/>
</dbReference>
<dbReference type="InterPro" id="IPR036396">
    <property type="entry name" value="Cyt_P450_sf"/>
</dbReference>
<dbReference type="Pfam" id="PF00067">
    <property type="entry name" value="p450"/>
    <property type="match status" value="1"/>
</dbReference>
<keyword evidence="6" id="KW-0812">Transmembrane</keyword>
<dbReference type="PRINTS" id="PR00464">
    <property type="entry name" value="EP450II"/>
</dbReference>
<organism evidence="15 16">
    <name type="scientific">Stachybotrys elegans</name>
    <dbReference type="NCBI Taxonomy" id="80388"/>
    <lineage>
        <taxon>Eukaryota</taxon>
        <taxon>Fungi</taxon>
        <taxon>Dikarya</taxon>
        <taxon>Ascomycota</taxon>
        <taxon>Pezizomycotina</taxon>
        <taxon>Sordariomycetes</taxon>
        <taxon>Hypocreomycetidae</taxon>
        <taxon>Hypocreales</taxon>
        <taxon>Stachybotryaceae</taxon>
        <taxon>Stachybotrys</taxon>
    </lineage>
</organism>
<evidence type="ECO:0000256" key="4">
    <source>
        <dbReference type="ARBA" id="ARBA00010617"/>
    </source>
</evidence>
<evidence type="ECO:0000256" key="7">
    <source>
        <dbReference type="ARBA" id="ARBA00022723"/>
    </source>
</evidence>
<keyword evidence="9 14" id="KW-0560">Oxidoreductase</keyword>
<evidence type="ECO:0000313" key="16">
    <source>
        <dbReference type="Proteomes" id="UP000813444"/>
    </source>
</evidence>
<dbReference type="InterPro" id="IPR002402">
    <property type="entry name" value="Cyt_P450_E_grp-II"/>
</dbReference>
<evidence type="ECO:0000313" key="15">
    <source>
        <dbReference type="EMBL" id="KAH7313319.1"/>
    </source>
</evidence>
<keyword evidence="10 13" id="KW-0408">Iron</keyword>
<evidence type="ECO:0000256" key="6">
    <source>
        <dbReference type="ARBA" id="ARBA00022692"/>
    </source>
</evidence>
<accession>A0A8K0SN85</accession>
<dbReference type="EMBL" id="JAGPNK010000009">
    <property type="protein sequence ID" value="KAH7313319.1"/>
    <property type="molecule type" value="Genomic_DNA"/>
</dbReference>
<comment type="cofactor">
    <cofactor evidence="1 13">
        <name>heme</name>
        <dbReference type="ChEBI" id="CHEBI:30413"/>
    </cofactor>
</comment>
<dbReference type="PANTHER" id="PTHR24287">
    <property type="entry name" value="P450, PUTATIVE (EUROFUNG)-RELATED"/>
    <property type="match status" value="1"/>
</dbReference>
<protein>
    <submittedName>
        <fullName evidence="15">Cytochrome P450</fullName>
    </submittedName>
</protein>
<dbReference type="PROSITE" id="PS00086">
    <property type="entry name" value="CYTOCHROME_P450"/>
    <property type="match status" value="1"/>
</dbReference>
<dbReference type="SUPFAM" id="SSF48264">
    <property type="entry name" value="Cytochrome P450"/>
    <property type="match status" value="1"/>
</dbReference>
<dbReference type="PRINTS" id="PR00385">
    <property type="entry name" value="P450"/>
</dbReference>
<evidence type="ECO:0000256" key="11">
    <source>
        <dbReference type="ARBA" id="ARBA00023033"/>
    </source>
</evidence>
<reference evidence="15" key="1">
    <citation type="journal article" date="2021" name="Nat. Commun.">
        <title>Genetic determinants of endophytism in the Arabidopsis root mycobiome.</title>
        <authorList>
            <person name="Mesny F."/>
            <person name="Miyauchi S."/>
            <person name="Thiergart T."/>
            <person name="Pickel B."/>
            <person name="Atanasova L."/>
            <person name="Karlsson M."/>
            <person name="Huettel B."/>
            <person name="Barry K.W."/>
            <person name="Haridas S."/>
            <person name="Chen C."/>
            <person name="Bauer D."/>
            <person name="Andreopoulos W."/>
            <person name="Pangilinan J."/>
            <person name="LaButti K."/>
            <person name="Riley R."/>
            <person name="Lipzen A."/>
            <person name="Clum A."/>
            <person name="Drula E."/>
            <person name="Henrissat B."/>
            <person name="Kohler A."/>
            <person name="Grigoriev I.V."/>
            <person name="Martin F.M."/>
            <person name="Hacquard S."/>
        </authorList>
    </citation>
    <scope>NUCLEOTIDE SEQUENCE</scope>
    <source>
        <strain evidence="15">MPI-CAGE-CH-0235</strain>
    </source>
</reference>
<dbReference type="AlphaFoldDB" id="A0A8K0SN85"/>
<dbReference type="Proteomes" id="UP000813444">
    <property type="component" value="Unassembled WGS sequence"/>
</dbReference>
<evidence type="ECO:0000256" key="9">
    <source>
        <dbReference type="ARBA" id="ARBA00023002"/>
    </source>
</evidence>
<evidence type="ECO:0000256" key="2">
    <source>
        <dbReference type="ARBA" id="ARBA00004167"/>
    </source>
</evidence>
<comment type="subcellular location">
    <subcellularLocation>
        <location evidence="2">Membrane</location>
        <topology evidence="2">Single-pass membrane protein</topology>
    </subcellularLocation>
</comment>
<dbReference type="Gene3D" id="1.10.630.10">
    <property type="entry name" value="Cytochrome P450"/>
    <property type="match status" value="1"/>
</dbReference>
<evidence type="ECO:0000256" key="14">
    <source>
        <dbReference type="RuleBase" id="RU000461"/>
    </source>
</evidence>
<dbReference type="InterPro" id="IPR017972">
    <property type="entry name" value="Cyt_P450_CS"/>
</dbReference>
<keyword evidence="12" id="KW-0472">Membrane</keyword>
<evidence type="ECO:0000256" key="3">
    <source>
        <dbReference type="ARBA" id="ARBA00004685"/>
    </source>
</evidence>
<feature type="binding site" description="axial binding residue" evidence="13">
    <location>
        <position position="460"/>
    </location>
    <ligand>
        <name>heme</name>
        <dbReference type="ChEBI" id="CHEBI:30413"/>
    </ligand>
    <ligandPart>
        <name>Fe</name>
        <dbReference type="ChEBI" id="CHEBI:18248"/>
    </ligandPart>
</feature>
<name>A0A8K0SN85_9HYPO</name>
<dbReference type="InterPro" id="IPR047146">
    <property type="entry name" value="Cyt_P450_E_CYP52_fungi"/>
</dbReference>
<dbReference type="GO" id="GO:0016712">
    <property type="term" value="F:oxidoreductase activity, acting on paired donors, with incorporation or reduction of molecular oxygen, reduced flavin or flavoprotein as one donor, and incorporation of one atom of oxygen"/>
    <property type="evidence" value="ECO:0007669"/>
    <property type="project" value="InterPro"/>
</dbReference>
<evidence type="ECO:0000256" key="12">
    <source>
        <dbReference type="ARBA" id="ARBA00023136"/>
    </source>
</evidence>
<comment type="caution">
    <text evidence="15">The sequence shown here is derived from an EMBL/GenBank/DDBJ whole genome shotgun (WGS) entry which is preliminary data.</text>
</comment>
<sequence length="518" mass="58449">MAFQRYGVIVSLMAALLAWRWHMRRQTNKAERSFALAHGCQPLRPWKAEQPLGLDMLAKAFKYSGQMRILQFFLEVVETSGTTFEQNLLGARSVDTIDPRNIEAVLSTNFDDYSLGLRAPTFRPLLGSGIFTQDGLAWKHSRQLLRPQFASNRSKNFEYIQKCVQDLIAAIPRDGVVDLQPLCFKLTFDTTMFLLFGSSVSDAGWGQVSGQESDFAKAFNTAQDYLAHRGRLGPFYWALNNRKFREACRTCHQFIDEAVVKALQTSAQRKMTREQQGDCAEDEDYVFVEALLQQTTDQQVIRDQCLNVLLAGRDTTGCCLQWTFWLLARHQNVLGRLRREIEQVLGLGADAPPPKREDLTRMPYLNLVIKEVLRLYPSVPVNSREAVRLTTLPVGGGPDGTSPVLVRPGEGVGYCVYAMHRRKDIYGDDADKFRPERWEDDSLKDIGWAYLPFNGGPRRCLGQEFALLEVTYAVARIVQAFPWIEVPPGSQDVEVGMEKQTLTLVVASAEGCVVSMKS</sequence>
<proteinExistence type="inferred from homology"/>
<keyword evidence="16" id="KW-1185">Reference proteome</keyword>
<dbReference type="GO" id="GO:0005506">
    <property type="term" value="F:iron ion binding"/>
    <property type="evidence" value="ECO:0007669"/>
    <property type="project" value="InterPro"/>
</dbReference>
<evidence type="ECO:0000256" key="13">
    <source>
        <dbReference type="PIRSR" id="PIRSR602402-1"/>
    </source>
</evidence>
<dbReference type="PRINTS" id="PR01239">
    <property type="entry name" value="EP450IICYP52"/>
</dbReference>
<evidence type="ECO:0000256" key="1">
    <source>
        <dbReference type="ARBA" id="ARBA00001971"/>
    </source>
</evidence>
<comment type="pathway">
    <text evidence="3">Mycotoxin biosynthesis.</text>
</comment>
<comment type="similarity">
    <text evidence="4 14">Belongs to the cytochrome P450 family.</text>
</comment>
<keyword evidence="11 14" id="KW-0503">Monooxygenase</keyword>
<dbReference type="InterPro" id="IPR001128">
    <property type="entry name" value="Cyt_P450"/>
</dbReference>
<keyword evidence="8" id="KW-1133">Transmembrane helix</keyword>
<keyword evidence="7 13" id="KW-0479">Metal-binding</keyword>
<dbReference type="InterPro" id="IPR002974">
    <property type="entry name" value="Cyt_P450_E_CYP52_ascomycetes"/>
</dbReference>
<dbReference type="GO" id="GO:0016020">
    <property type="term" value="C:membrane"/>
    <property type="evidence" value="ECO:0007669"/>
    <property type="project" value="UniProtKB-SubCell"/>
</dbReference>
<evidence type="ECO:0000256" key="5">
    <source>
        <dbReference type="ARBA" id="ARBA00022617"/>
    </source>
</evidence>
<dbReference type="PANTHER" id="PTHR24287:SF18">
    <property type="entry name" value="CYTOCHROME P450 MONOOXYGENASE APDE-RELATED"/>
    <property type="match status" value="1"/>
</dbReference>
<gene>
    <name evidence="15" type="ORF">B0I35DRAFT_480015</name>
</gene>
<evidence type="ECO:0000256" key="8">
    <source>
        <dbReference type="ARBA" id="ARBA00022989"/>
    </source>
</evidence>
<evidence type="ECO:0000256" key="10">
    <source>
        <dbReference type="ARBA" id="ARBA00023004"/>
    </source>
</evidence>